<dbReference type="InterPro" id="IPR036691">
    <property type="entry name" value="Endo/exonu/phosph_ase_sf"/>
</dbReference>
<evidence type="ECO:0000313" key="1">
    <source>
        <dbReference type="EMBL" id="RPA83997.1"/>
    </source>
</evidence>
<accession>A0A3N4IEW9</accession>
<dbReference type="AlphaFoldDB" id="A0A3N4IEW9"/>
<dbReference type="EMBL" id="ML119661">
    <property type="protein sequence ID" value="RPA83997.1"/>
    <property type="molecule type" value="Genomic_DNA"/>
</dbReference>
<organism evidence="1 2">
    <name type="scientific">Ascobolus immersus RN42</name>
    <dbReference type="NCBI Taxonomy" id="1160509"/>
    <lineage>
        <taxon>Eukaryota</taxon>
        <taxon>Fungi</taxon>
        <taxon>Dikarya</taxon>
        <taxon>Ascomycota</taxon>
        <taxon>Pezizomycotina</taxon>
        <taxon>Pezizomycetes</taxon>
        <taxon>Pezizales</taxon>
        <taxon>Ascobolaceae</taxon>
        <taxon>Ascobolus</taxon>
    </lineage>
</organism>
<evidence type="ECO:0000313" key="2">
    <source>
        <dbReference type="Proteomes" id="UP000275078"/>
    </source>
</evidence>
<dbReference type="OrthoDB" id="9975959at2759"/>
<sequence length="281" mass="31348">MPLEAVYLHQYSTTSKKWEPYVPGHLETVVPLPVDLHLLTWHVGCVMEYPASRMFGILDFVKSWGTQPHIVLFQEVDTRAHNILLTNEYVQKTFNVNFVDDSHFERPGGSSWGYGNLILVKRDFLHLNCLYLRYDNTQMGSNAVMIDFKHPAGNYIRFISTQLECGSNEDAKTRRTAQLAALVEISNDPTLRASVMCTYTAPEHADAPGGFGDVFVNVGGVAERNPTWGMNEDPPVAGERRTKVFVKGTVGTLNAADYARVGGGERIRVTGLVEGLKIKMI</sequence>
<name>A0A3N4IEW9_ASCIM</name>
<dbReference type="Proteomes" id="UP000275078">
    <property type="component" value="Unassembled WGS sequence"/>
</dbReference>
<evidence type="ECO:0008006" key="3">
    <source>
        <dbReference type="Google" id="ProtNLM"/>
    </source>
</evidence>
<protein>
    <recommendedName>
        <fullName evidence="3">Endonuclease/exonuclease/phosphatase domain-containing protein</fullName>
    </recommendedName>
</protein>
<keyword evidence="2" id="KW-1185">Reference proteome</keyword>
<proteinExistence type="predicted"/>
<dbReference type="Gene3D" id="3.60.10.10">
    <property type="entry name" value="Endonuclease/exonuclease/phosphatase"/>
    <property type="match status" value="1"/>
</dbReference>
<reference evidence="1 2" key="1">
    <citation type="journal article" date="2018" name="Nat. Ecol. Evol.">
        <title>Pezizomycetes genomes reveal the molecular basis of ectomycorrhizal truffle lifestyle.</title>
        <authorList>
            <person name="Murat C."/>
            <person name="Payen T."/>
            <person name="Noel B."/>
            <person name="Kuo A."/>
            <person name="Morin E."/>
            <person name="Chen J."/>
            <person name="Kohler A."/>
            <person name="Krizsan K."/>
            <person name="Balestrini R."/>
            <person name="Da Silva C."/>
            <person name="Montanini B."/>
            <person name="Hainaut M."/>
            <person name="Levati E."/>
            <person name="Barry K.W."/>
            <person name="Belfiori B."/>
            <person name="Cichocki N."/>
            <person name="Clum A."/>
            <person name="Dockter R.B."/>
            <person name="Fauchery L."/>
            <person name="Guy J."/>
            <person name="Iotti M."/>
            <person name="Le Tacon F."/>
            <person name="Lindquist E.A."/>
            <person name="Lipzen A."/>
            <person name="Malagnac F."/>
            <person name="Mello A."/>
            <person name="Molinier V."/>
            <person name="Miyauchi S."/>
            <person name="Poulain J."/>
            <person name="Riccioni C."/>
            <person name="Rubini A."/>
            <person name="Sitrit Y."/>
            <person name="Splivallo R."/>
            <person name="Traeger S."/>
            <person name="Wang M."/>
            <person name="Zifcakova L."/>
            <person name="Wipf D."/>
            <person name="Zambonelli A."/>
            <person name="Paolocci F."/>
            <person name="Nowrousian M."/>
            <person name="Ottonello S."/>
            <person name="Baldrian P."/>
            <person name="Spatafora J.W."/>
            <person name="Henrissat B."/>
            <person name="Nagy L.G."/>
            <person name="Aury J.M."/>
            <person name="Wincker P."/>
            <person name="Grigoriev I.V."/>
            <person name="Bonfante P."/>
            <person name="Martin F.M."/>
        </authorList>
    </citation>
    <scope>NUCLEOTIDE SEQUENCE [LARGE SCALE GENOMIC DNA]</scope>
    <source>
        <strain evidence="1 2">RN42</strain>
    </source>
</reference>
<dbReference type="SUPFAM" id="SSF56219">
    <property type="entry name" value="DNase I-like"/>
    <property type="match status" value="1"/>
</dbReference>
<gene>
    <name evidence="1" type="ORF">BJ508DRAFT_304171</name>
</gene>